<organism evidence="2 3">
    <name type="scientific">Reticulomyxa filosa</name>
    <dbReference type="NCBI Taxonomy" id="46433"/>
    <lineage>
        <taxon>Eukaryota</taxon>
        <taxon>Sar</taxon>
        <taxon>Rhizaria</taxon>
        <taxon>Retaria</taxon>
        <taxon>Foraminifera</taxon>
        <taxon>Monothalamids</taxon>
        <taxon>Reticulomyxidae</taxon>
        <taxon>Reticulomyxa</taxon>
    </lineage>
</organism>
<dbReference type="AlphaFoldDB" id="X6LR51"/>
<feature type="non-terminal residue" evidence="2">
    <location>
        <position position="198"/>
    </location>
</feature>
<accession>X6LR51</accession>
<comment type="caution">
    <text evidence="2">The sequence shown here is derived from an EMBL/GenBank/DDBJ whole genome shotgun (WGS) entry which is preliminary data.</text>
</comment>
<feature type="compositionally biased region" description="Basic residues" evidence="1">
    <location>
        <begin position="189"/>
        <end position="198"/>
    </location>
</feature>
<gene>
    <name evidence="2" type="ORF">RFI_33546</name>
</gene>
<keyword evidence="3" id="KW-1185">Reference proteome</keyword>
<evidence type="ECO:0000313" key="3">
    <source>
        <dbReference type="Proteomes" id="UP000023152"/>
    </source>
</evidence>
<name>X6LR51_RETFI</name>
<feature type="region of interest" description="Disordered" evidence="1">
    <location>
        <begin position="22"/>
        <end position="71"/>
    </location>
</feature>
<protein>
    <submittedName>
        <fullName evidence="2">Uncharacterized protein</fullName>
    </submittedName>
</protein>
<evidence type="ECO:0000313" key="2">
    <source>
        <dbReference type="EMBL" id="ETO03856.1"/>
    </source>
</evidence>
<feature type="region of interest" description="Disordered" evidence="1">
    <location>
        <begin position="160"/>
        <end position="198"/>
    </location>
</feature>
<feature type="non-terminal residue" evidence="2">
    <location>
        <position position="1"/>
    </location>
</feature>
<dbReference type="Proteomes" id="UP000023152">
    <property type="component" value="Unassembled WGS sequence"/>
</dbReference>
<feature type="compositionally biased region" description="Basic and acidic residues" evidence="1">
    <location>
        <begin position="36"/>
        <end position="63"/>
    </location>
</feature>
<evidence type="ECO:0000256" key="1">
    <source>
        <dbReference type="SAM" id="MobiDB-lite"/>
    </source>
</evidence>
<feature type="region of interest" description="Disordered" evidence="1">
    <location>
        <begin position="118"/>
        <end position="147"/>
    </location>
</feature>
<feature type="compositionally biased region" description="Basic and acidic residues" evidence="1">
    <location>
        <begin position="126"/>
        <end position="145"/>
    </location>
</feature>
<reference evidence="2 3" key="1">
    <citation type="journal article" date="2013" name="Curr. Biol.">
        <title>The Genome of the Foraminiferan Reticulomyxa filosa.</title>
        <authorList>
            <person name="Glockner G."/>
            <person name="Hulsmann N."/>
            <person name="Schleicher M."/>
            <person name="Noegel A.A."/>
            <person name="Eichinger L."/>
            <person name="Gallinger C."/>
            <person name="Pawlowski J."/>
            <person name="Sierra R."/>
            <person name="Euteneuer U."/>
            <person name="Pillet L."/>
            <person name="Moustafa A."/>
            <person name="Platzer M."/>
            <person name="Groth M."/>
            <person name="Szafranski K."/>
            <person name="Schliwa M."/>
        </authorList>
    </citation>
    <scope>NUCLEOTIDE SEQUENCE [LARGE SCALE GENOMIC DNA]</scope>
</reference>
<feature type="compositionally biased region" description="Basic and acidic residues" evidence="1">
    <location>
        <begin position="177"/>
        <end position="188"/>
    </location>
</feature>
<dbReference type="EMBL" id="ASPP01031611">
    <property type="protein sequence ID" value="ETO03856.1"/>
    <property type="molecule type" value="Genomic_DNA"/>
</dbReference>
<feature type="compositionally biased region" description="Polar residues" evidence="1">
    <location>
        <begin position="25"/>
        <end position="35"/>
    </location>
</feature>
<sequence>SQQQKEIEIEKEKINVPKLYEDAKSNSFEDTLSDNGNEHAKHESMPSAEWRHRMVEQQEKEARQSNALAESVNLPKRASFALQQQIKTQVDKQERRKSIIKKKDVELLHAKAEPKKDDTIVVSDEPLAKVHDSNKDTPNDKKHVNNLEPPTLALENIAEGELNPTQSIATDLLSPRLQKEKEEKEKRSKQAKLYCRRF</sequence>
<proteinExistence type="predicted"/>